<dbReference type="SUPFAM" id="SSF53850">
    <property type="entry name" value="Periplasmic binding protein-like II"/>
    <property type="match status" value="1"/>
</dbReference>
<dbReference type="Pfam" id="PF00497">
    <property type="entry name" value="SBP_bac_3"/>
    <property type="match status" value="1"/>
</dbReference>
<evidence type="ECO:0000313" key="4">
    <source>
        <dbReference type="EMBL" id="MCT2041904.1"/>
    </source>
</evidence>
<reference evidence="4 5" key="1">
    <citation type="submission" date="2022-04" db="EMBL/GenBank/DDBJ databases">
        <title>Human microbiome associated bacterial genomes.</title>
        <authorList>
            <person name="Sandstrom S."/>
            <person name="Salamzade R."/>
            <person name="Kalan L.R."/>
        </authorList>
    </citation>
    <scope>NUCLEOTIDE SEQUENCE [LARGE SCALE GENOMIC DNA]</scope>
    <source>
        <strain evidence="5">p3-SID1799</strain>
    </source>
</reference>
<keyword evidence="5" id="KW-1185">Reference proteome</keyword>
<feature type="signal peptide" evidence="2">
    <location>
        <begin position="1"/>
        <end position="22"/>
    </location>
</feature>
<proteinExistence type="predicted"/>
<evidence type="ECO:0000256" key="2">
    <source>
        <dbReference type="SAM" id="SignalP"/>
    </source>
</evidence>
<protein>
    <submittedName>
        <fullName evidence="4">ABC transporter substrate-binding protein</fullName>
    </submittedName>
</protein>
<dbReference type="InterPro" id="IPR001638">
    <property type="entry name" value="Solute-binding_3/MltF_N"/>
</dbReference>
<comment type="caution">
    <text evidence="4">The sequence shown here is derived from an EMBL/GenBank/DDBJ whole genome shotgun (WGS) entry which is preliminary data.</text>
</comment>
<sequence length="287" mass="30639">MKTIRTLAAVGMLALGVTSLTGCDALNGTSEGFGECELTGQPGSIQLQPQTPDTLTVTTVLPSNGWWNGDSPEAVNSGFEYCMVANIAHRAGLKSLTIQNQSWDQYISASKQDYDISLASTTITDERKEVFDFSEPYFQSNLGIAVKDGADVTAENIAEKRVGVLQGNMGAQFVTDTLKPAGGPQLFQSETEMFTALKAGQIDAVITDTTLALTNTSASNGELKVIAQYQVDQGYGITLPKGSTNVDGVNKAIEEMKSDGTFDKLSASYLQPLFGVDPNTIPTWEQP</sequence>
<accession>A0ABT2HUB0</accession>
<evidence type="ECO:0000256" key="1">
    <source>
        <dbReference type="ARBA" id="ARBA00022729"/>
    </source>
</evidence>
<feature type="domain" description="Solute-binding protein family 3/N-terminal" evidence="3">
    <location>
        <begin position="54"/>
        <end position="273"/>
    </location>
</feature>
<gene>
    <name evidence="4" type="ORF">M3D15_00895</name>
</gene>
<dbReference type="SMART" id="SM00062">
    <property type="entry name" value="PBPb"/>
    <property type="match status" value="1"/>
</dbReference>
<dbReference type="RefSeq" id="WP_260103649.1">
    <property type="nucleotide sequence ID" value="NZ_JALXSQ010000002.1"/>
</dbReference>
<dbReference type="EMBL" id="JALXSQ010000002">
    <property type="protein sequence ID" value="MCT2041904.1"/>
    <property type="molecule type" value="Genomic_DNA"/>
</dbReference>
<evidence type="ECO:0000259" key="3">
    <source>
        <dbReference type="SMART" id="SM00062"/>
    </source>
</evidence>
<dbReference type="PANTHER" id="PTHR35936">
    <property type="entry name" value="MEMBRANE-BOUND LYTIC MUREIN TRANSGLYCOSYLASE F"/>
    <property type="match status" value="1"/>
</dbReference>
<dbReference type="PROSITE" id="PS51257">
    <property type="entry name" value="PROKAR_LIPOPROTEIN"/>
    <property type="match status" value="1"/>
</dbReference>
<dbReference type="CDD" id="cd13530">
    <property type="entry name" value="PBP2_peptides_like"/>
    <property type="match status" value="1"/>
</dbReference>
<evidence type="ECO:0000313" key="5">
    <source>
        <dbReference type="Proteomes" id="UP001525379"/>
    </source>
</evidence>
<dbReference type="Proteomes" id="UP001525379">
    <property type="component" value="Unassembled WGS sequence"/>
</dbReference>
<feature type="chain" id="PRO_5045922267" evidence="2">
    <location>
        <begin position="23"/>
        <end position="287"/>
    </location>
</feature>
<organism evidence="4 5">
    <name type="scientific">Pseudoclavibacter albus</name>
    <dbReference type="NCBI Taxonomy" id="272241"/>
    <lineage>
        <taxon>Bacteria</taxon>
        <taxon>Bacillati</taxon>
        <taxon>Actinomycetota</taxon>
        <taxon>Actinomycetes</taxon>
        <taxon>Micrococcales</taxon>
        <taxon>Microbacteriaceae</taxon>
        <taxon>Pseudoclavibacter</taxon>
    </lineage>
</organism>
<dbReference type="Gene3D" id="3.40.190.10">
    <property type="entry name" value="Periplasmic binding protein-like II"/>
    <property type="match status" value="2"/>
</dbReference>
<name>A0ABT2HUB0_9MICO</name>
<keyword evidence="1 2" id="KW-0732">Signal</keyword>